<sequence>MRSGLQKPGAIPFLALLVFSLLSLVPSLSSQWEFNNVKAGYIDYRPNEVRHLPRIKDEPVTARSSVRAIGQCQPWLEGSYQPCSDRIPRSQQPAIDTPPRSSFEIAPIFDHTPPTSTFKQPSSLTKGVRAFKTFFIQQLDDYRFLRPFSTRNVSSVKTGIPRPASKPTDSSAAPVSSSNDESQHRSYNKNYATISSTMQGDQDYGLQTLFRDTWQQVCHAGIDLYGHIHTPIRHFGYFTSQCSRYLGSTVGRDSLPMTPTQRYESASSKELAVNGSRLQPNLQPTATPGDSMSTQTPNAAATPAEQSKVAGVGGNTEQMRSSCMAIVIGLVVGIMWF</sequence>
<evidence type="ECO:0000256" key="2">
    <source>
        <dbReference type="SAM" id="SignalP"/>
    </source>
</evidence>
<dbReference type="RefSeq" id="XP_040689086.1">
    <property type="nucleotide sequence ID" value="XM_040833084.1"/>
</dbReference>
<feature type="chain" id="PRO_5012521677" evidence="2">
    <location>
        <begin position="31"/>
        <end position="337"/>
    </location>
</feature>
<feature type="region of interest" description="Disordered" evidence="1">
    <location>
        <begin position="155"/>
        <end position="186"/>
    </location>
</feature>
<name>A0A1L9RKF0_ASPWE</name>
<evidence type="ECO:0000313" key="4">
    <source>
        <dbReference type="Proteomes" id="UP000184383"/>
    </source>
</evidence>
<dbReference type="EMBL" id="KV878212">
    <property type="protein sequence ID" value="OJJ35410.1"/>
    <property type="molecule type" value="Genomic_DNA"/>
</dbReference>
<gene>
    <name evidence="3" type="ORF">ASPWEDRAFT_28047</name>
</gene>
<reference evidence="4" key="1">
    <citation type="journal article" date="2017" name="Genome Biol.">
        <title>Comparative genomics reveals high biological diversity and specific adaptations in the industrially and medically important fungal genus Aspergillus.</title>
        <authorList>
            <person name="de Vries R.P."/>
            <person name="Riley R."/>
            <person name="Wiebenga A."/>
            <person name="Aguilar-Osorio G."/>
            <person name="Amillis S."/>
            <person name="Uchima C.A."/>
            <person name="Anderluh G."/>
            <person name="Asadollahi M."/>
            <person name="Askin M."/>
            <person name="Barry K."/>
            <person name="Battaglia E."/>
            <person name="Bayram O."/>
            <person name="Benocci T."/>
            <person name="Braus-Stromeyer S.A."/>
            <person name="Caldana C."/>
            <person name="Canovas D."/>
            <person name="Cerqueira G.C."/>
            <person name="Chen F."/>
            <person name="Chen W."/>
            <person name="Choi C."/>
            <person name="Clum A."/>
            <person name="Dos Santos R.A."/>
            <person name="Damasio A.R."/>
            <person name="Diallinas G."/>
            <person name="Emri T."/>
            <person name="Fekete E."/>
            <person name="Flipphi M."/>
            <person name="Freyberg S."/>
            <person name="Gallo A."/>
            <person name="Gournas C."/>
            <person name="Habgood R."/>
            <person name="Hainaut M."/>
            <person name="Harispe M.L."/>
            <person name="Henrissat B."/>
            <person name="Hilden K.S."/>
            <person name="Hope R."/>
            <person name="Hossain A."/>
            <person name="Karabika E."/>
            <person name="Karaffa L."/>
            <person name="Karanyi Z."/>
            <person name="Krasevec N."/>
            <person name="Kuo A."/>
            <person name="Kusch H."/>
            <person name="LaButti K."/>
            <person name="Lagendijk E.L."/>
            <person name="Lapidus A."/>
            <person name="Levasseur A."/>
            <person name="Lindquist E."/>
            <person name="Lipzen A."/>
            <person name="Logrieco A.F."/>
            <person name="MacCabe A."/>
            <person name="Maekelae M.R."/>
            <person name="Malavazi I."/>
            <person name="Melin P."/>
            <person name="Meyer V."/>
            <person name="Mielnichuk N."/>
            <person name="Miskei M."/>
            <person name="Molnar A.P."/>
            <person name="Mule G."/>
            <person name="Ngan C.Y."/>
            <person name="Orejas M."/>
            <person name="Orosz E."/>
            <person name="Ouedraogo J.P."/>
            <person name="Overkamp K.M."/>
            <person name="Park H.-S."/>
            <person name="Perrone G."/>
            <person name="Piumi F."/>
            <person name="Punt P.J."/>
            <person name="Ram A.F."/>
            <person name="Ramon A."/>
            <person name="Rauscher S."/>
            <person name="Record E."/>
            <person name="Riano-Pachon D.M."/>
            <person name="Robert V."/>
            <person name="Roehrig J."/>
            <person name="Ruller R."/>
            <person name="Salamov A."/>
            <person name="Salih N.S."/>
            <person name="Samson R.A."/>
            <person name="Sandor E."/>
            <person name="Sanguinetti M."/>
            <person name="Schuetze T."/>
            <person name="Sepcic K."/>
            <person name="Shelest E."/>
            <person name="Sherlock G."/>
            <person name="Sophianopoulou V."/>
            <person name="Squina F.M."/>
            <person name="Sun H."/>
            <person name="Susca A."/>
            <person name="Todd R.B."/>
            <person name="Tsang A."/>
            <person name="Unkles S.E."/>
            <person name="van de Wiele N."/>
            <person name="van Rossen-Uffink D."/>
            <person name="Oliveira J.V."/>
            <person name="Vesth T.C."/>
            <person name="Visser J."/>
            <person name="Yu J.-H."/>
            <person name="Zhou M."/>
            <person name="Andersen M.R."/>
            <person name="Archer D.B."/>
            <person name="Baker S.E."/>
            <person name="Benoit I."/>
            <person name="Brakhage A.A."/>
            <person name="Braus G.H."/>
            <person name="Fischer R."/>
            <person name="Frisvad J.C."/>
            <person name="Goldman G.H."/>
            <person name="Houbraken J."/>
            <person name="Oakley B."/>
            <person name="Pocsi I."/>
            <person name="Scazzocchio C."/>
            <person name="Seiboth B."/>
            <person name="vanKuyk P.A."/>
            <person name="Wortman J."/>
            <person name="Dyer P.S."/>
            <person name="Grigoriev I.V."/>
        </authorList>
    </citation>
    <scope>NUCLEOTIDE SEQUENCE [LARGE SCALE GENOMIC DNA]</scope>
    <source>
        <strain evidence="4">DTO 134E9</strain>
    </source>
</reference>
<feature type="compositionally biased region" description="Polar residues" evidence="1">
    <location>
        <begin position="257"/>
        <end position="268"/>
    </location>
</feature>
<dbReference type="OrthoDB" id="4344543at2759"/>
<feature type="region of interest" description="Disordered" evidence="1">
    <location>
        <begin position="251"/>
        <end position="307"/>
    </location>
</feature>
<protein>
    <submittedName>
        <fullName evidence="3">Uncharacterized protein</fullName>
    </submittedName>
</protein>
<feature type="signal peptide" evidence="2">
    <location>
        <begin position="1"/>
        <end position="30"/>
    </location>
</feature>
<evidence type="ECO:0000313" key="3">
    <source>
        <dbReference type="EMBL" id="OJJ35410.1"/>
    </source>
</evidence>
<dbReference type="Proteomes" id="UP000184383">
    <property type="component" value="Unassembled WGS sequence"/>
</dbReference>
<dbReference type="AlphaFoldDB" id="A0A1L9RKF0"/>
<proteinExistence type="predicted"/>
<keyword evidence="4" id="KW-1185">Reference proteome</keyword>
<keyword evidence="2" id="KW-0732">Signal</keyword>
<feature type="compositionally biased region" description="Polar residues" evidence="1">
    <location>
        <begin position="167"/>
        <end position="180"/>
    </location>
</feature>
<accession>A0A1L9RKF0</accession>
<feature type="compositionally biased region" description="Polar residues" evidence="1">
    <location>
        <begin position="276"/>
        <end position="299"/>
    </location>
</feature>
<dbReference type="GeneID" id="63748932"/>
<organism evidence="3 4">
    <name type="scientific">Aspergillus wentii DTO 134E9</name>
    <dbReference type="NCBI Taxonomy" id="1073089"/>
    <lineage>
        <taxon>Eukaryota</taxon>
        <taxon>Fungi</taxon>
        <taxon>Dikarya</taxon>
        <taxon>Ascomycota</taxon>
        <taxon>Pezizomycotina</taxon>
        <taxon>Eurotiomycetes</taxon>
        <taxon>Eurotiomycetidae</taxon>
        <taxon>Eurotiales</taxon>
        <taxon>Aspergillaceae</taxon>
        <taxon>Aspergillus</taxon>
        <taxon>Aspergillus subgen. Cremei</taxon>
    </lineage>
</organism>
<evidence type="ECO:0000256" key="1">
    <source>
        <dbReference type="SAM" id="MobiDB-lite"/>
    </source>
</evidence>
<dbReference type="VEuPathDB" id="FungiDB:ASPWEDRAFT_28047"/>